<evidence type="ECO:0000256" key="3">
    <source>
        <dbReference type="ARBA" id="ARBA00022692"/>
    </source>
</evidence>
<proteinExistence type="inferred from homology"/>
<dbReference type="PRINTS" id="PR00259">
    <property type="entry name" value="TMFOUR"/>
</dbReference>
<dbReference type="InterPro" id="IPR018499">
    <property type="entry name" value="Tetraspanin/Peripherin"/>
</dbReference>
<accession>A0A7R9BU31</accession>
<dbReference type="AlphaFoldDB" id="A0A7R9BU31"/>
<evidence type="ECO:0000313" key="7">
    <source>
        <dbReference type="EMBL" id="CAD7281606.1"/>
    </source>
</evidence>
<dbReference type="PANTHER" id="PTHR19282:SF551">
    <property type="entry name" value="RE08073P-RELATED"/>
    <property type="match status" value="1"/>
</dbReference>
<dbReference type="Proteomes" id="UP000678499">
    <property type="component" value="Unassembled WGS sequence"/>
</dbReference>
<dbReference type="OrthoDB" id="10016273at2759"/>
<dbReference type="GO" id="GO:0005886">
    <property type="term" value="C:plasma membrane"/>
    <property type="evidence" value="ECO:0007669"/>
    <property type="project" value="TreeGrafter"/>
</dbReference>
<keyword evidence="4 6" id="KW-1133">Transmembrane helix</keyword>
<evidence type="ECO:0000256" key="6">
    <source>
        <dbReference type="SAM" id="Phobius"/>
    </source>
</evidence>
<evidence type="ECO:0000256" key="5">
    <source>
        <dbReference type="ARBA" id="ARBA00023136"/>
    </source>
</evidence>
<keyword evidence="3 6" id="KW-0812">Transmembrane</keyword>
<comment type="similarity">
    <text evidence="2">Belongs to the tetraspanin (TM4SF) family.</text>
</comment>
<evidence type="ECO:0000256" key="1">
    <source>
        <dbReference type="ARBA" id="ARBA00004141"/>
    </source>
</evidence>
<keyword evidence="8" id="KW-1185">Reference proteome</keyword>
<protein>
    <recommendedName>
        <fullName evidence="9">CD9 antigen</fullName>
    </recommendedName>
</protein>
<gene>
    <name evidence="7" type="ORF">NMOB1V02_LOCUS9246</name>
</gene>
<dbReference type="Pfam" id="PF00335">
    <property type="entry name" value="Tetraspanin"/>
    <property type="match status" value="1"/>
</dbReference>
<comment type="subcellular location">
    <subcellularLocation>
        <location evidence="1">Membrane</location>
        <topology evidence="1">Multi-pass membrane protein</topology>
    </subcellularLocation>
</comment>
<evidence type="ECO:0000313" key="8">
    <source>
        <dbReference type="Proteomes" id="UP000678499"/>
    </source>
</evidence>
<sequence length="137" mass="15300">MLLGLAVLVVALWLYFDTTTYFQVSAKATEFNKGLYVFIAIGFLMLVVGFLGCCGALKESQCMLCSFFVFLLIIFVAEVTVLVLAMQNEDQLSKLFKDSMKTLVQTEYTGSESESKTAILNDIQQQIESKEGLKCFD</sequence>
<name>A0A7R9BU31_9CRUS</name>
<evidence type="ECO:0000256" key="2">
    <source>
        <dbReference type="ARBA" id="ARBA00006840"/>
    </source>
</evidence>
<dbReference type="EMBL" id="OA885054">
    <property type="protein sequence ID" value="CAD7281606.1"/>
    <property type="molecule type" value="Genomic_DNA"/>
</dbReference>
<reference evidence="7" key="1">
    <citation type="submission" date="2020-11" db="EMBL/GenBank/DDBJ databases">
        <authorList>
            <person name="Tran Van P."/>
        </authorList>
    </citation>
    <scope>NUCLEOTIDE SEQUENCE</scope>
</reference>
<organism evidence="7">
    <name type="scientific">Notodromas monacha</name>
    <dbReference type="NCBI Taxonomy" id="399045"/>
    <lineage>
        <taxon>Eukaryota</taxon>
        <taxon>Metazoa</taxon>
        <taxon>Ecdysozoa</taxon>
        <taxon>Arthropoda</taxon>
        <taxon>Crustacea</taxon>
        <taxon>Oligostraca</taxon>
        <taxon>Ostracoda</taxon>
        <taxon>Podocopa</taxon>
        <taxon>Podocopida</taxon>
        <taxon>Cypridocopina</taxon>
        <taxon>Cypridoidea</taxon>
        <taxon>Cyprididae</taxon>
        <taxon>Notodromas</taxon>
    </lineage>
</organism>
<dbReference type="EMBL" id="CAJPEX010003017">
    <property type="protein sequence ID" value="CAG0921758.1"/>
    <property type="molecule type" value="Genomic_DNA"/>
</dbReference>
<feature type="transmembrane region" description="Helical" evidence="6">
    <location>
        <begin position="64"/>
        <end position="86"/>
    </location>
</feature>
<dbReference type="PANTHER" id="PTHR19282">
    <property type="entry name" value="TETRASPANIN"/>
    <property type="match status" value="1"/>
</dbReference>
<keyword evidence="5 6" id="KW-0472">Membrane</keyword>
<feature type="transmembrane region" description="Helical" evidence="6">
    <location>
        <begin position="36"/>
        <end position="57"/>
    </location>
</feature>
<dbReference type="InterPro" id="IPR018503">
    <property type="entry name" value="Tetraspanin_CS"/>
</dbReference>
<evidence type="ECO:0008006" key="9">
    <source>
        <dbReference type="Google" id="ProtNLM"/>
    </source>
</evidence>
<dbReference type="PROSITE" id="PS00421">
    <property type="entry name" value="TM4_1"/>
    <property type="match status" value="1"/>
</dbReference>
<evidence type="ECO:0000256" key="4">
    <source>
        <dbReference type="ARBA" id="ARBA00022989"/>
    </source>
</evidence>